<dbReference type="PANTHER" id="PTHR43918">
    <property type="entry name" value="ACETYLCHOLINESTERASE"/>
    <property type="match status" value="1"/>
</dbReference>
<evidence type="ECO:0000256" key="4">
    <source>
        <dbReference type="ARBA" id="ARBA00023157"/>
    </source>
</evidence>
<keyword evidence="7" id="KW-0732">Signal</keyword>
<dbReference type="Proteomes" id="UP001321473">
    <property type="component" value="Unassembled WGS sequence"/>
</dbReference>
<dbReference type="EMBL" id="JARKHS020026759">
    <property type="protein sequence ID" value="KAK8766043.1"/>
    <property type="molecule type" value="Genomic_DNA"/>
</dbReference>
<sequence length="639" mass="71509">MGDFRTFFLWLVAACLVISISDSTSLESPVIKTESGLVSGVRETIDGKEVDMYLGIPYAETPIGALRFSKPVPAKPWNGTLAANKKPKPCPQTVHYLTDEVSFDYTSNSEDCLYLNIRKPAAECEDAVCDTKLPVVVFLHGDSFQWGDSGLFTHDGGNFAALSETIFVSFNYRLNVFGFLSAGNEDVSGNWGLWDQNLALKWVERNIRNFGGEPSEVTLIGHGAGGIAAGFHAISPQSSGLFKRMMLLSGSPMNILTRFYSGSVDSVIELGRNLTCQDLSKPKLGPVLECLREMDKNRLIGHLNGSDFPKDSYGPIYGDEYLPDDPFLLSTWKENMKSKGIMIGNTNNEGTLFLYRVMKMLPRFKDLLIIDPRSAIERAIRTAFRISAADVKTITKAYFSDWSFDHGEKNVIPVLGDIFGDGLFLCPATFFADAASEQKIPVFRYVFDYRPSFSFWPSWFKVTHGDDIPFTLGSLVFYGDQSRFLPGVRNKDFEMFKRLKYTSQEKAFMKEIVASVAQFVKTGRPMIPGTKQPWPRYSSFDPAYINIAPGNTSRRDGPKHDLCMIWKRILMKSDPETSHLKLRKKPVQRVSTTQSTTGSTLQGKAEVSAGVISTFPAQFSTVQTIAWLLFALTVWRYWS</sequence>
<protein>
    <recommendedName>
        <fullName evidence="8">Carboxylesterase type B domain-containing protein</fullName>
    </recommendedName>
</protein>
<keyword evidence="10" id="KW-1185">Reference proteome</keyword>
<dbReference type="Pfam" id="PF00135">
    <property type="entry name" value="COesterase"/>
    <property type="match status" value="1"/>
</dbReference>
<dbReference type="PRINTS" id="PR00878">
    <property type="entry name" value="CHOLNESTRASE"/>
</dbReference>
<dbReference type="Gene3D" id="3.40.50.1820">
    <property type="entry name" value="alpha/beta hydrolase"/>
    <property type="match status" value="1"/>
</dbReference>
<dbReference type="PANTHER" id="PTHR43918:SF4">
    <property type="entry name" value="CARBOXYLIC ESTER HYDROLASE"/>
    <property type="match status" value="1"/>
</dbReference>
<dbReference type="GO" id="GO:0005615">
    <property type="term" value="C:extracellular space"/>
    <property type="evidence" value="ECO:0007669"/>
    <property type="project" value="TreeGrafter"/>
</dbReference>
<keyword evidence="5" id="KW-0325">Glycoprotein</keyword>
<dbReference type="GO" id="GO:0005886">
    <property type="term" value="C:plasma membrane"/>
    <property type="evidence" value="ECO:0007669"/>
    <property type="project" value="TreeGrafter"/>
</dbReference>
<dbReference type="InterPro" id="IPR002018">
    <property type="entry name" value="CarbesteraseB"/>
</dbReference>
<dbReference type="GO" id="GO:0006581">
    <property type="term" value="P:acetylcholine catabolic process"/>
    <property type="evidence" value="ECO:0007669"/>
    <property type="project" value="TreeGrafter"/>
</dbReference>
<organism evidence="9 10">
    <name type="scientific">Amblyomma americanum</name>
    <name type="common">Lone star tick</name>
    <dbReference type="NCBI Taxonomy" id="6943"/>
    <lineage>
        <taxon>Eukaryota</taxon>
        <taxon>Metazoa</taxon>
        <taxon>Ecdysozoa</taxon>
        <taxon>Arthropoda</taxon>
        <taxon>Chelicerata</taxon>
        <taxon>Arachnida</taxon>
        <taxon>Acari</taxon>
        <taxon>Parasitiformes</taxon>
        <taxon>Ixodida</taxon>
        <taxon>Ixodoidea</taxon>
        <taxon>Ixodidae</taxon>
        <taxon>Amblyomminae</taxon>
        <taxon>Amblyomma</taxon>
    </lineage>
</organism>
<evidence type="ECO:0000256" key="2">
    <source>
        <dbReference type="ARBA" id="ARBA00022487"/>
    </source>
</evidence>
<dbReference type="GO" id="GO:0019695">
    <property type="term" value="P:choline metabolic process"/>
    <property type="evidence" value="ECO:0007669"/>
    <property type="project" value="TreeGrafter"/>
</dbReference>
<name>A0AAQ4DUA3_AMBAM</name>
<keyword evidence="4" id="KW-1015">Disulfide bond</keyword>
<evidence type="ECO:0000313" key="10">
    <source>
        <dbReference type="Proteomes" id="UP001321473"/>
    </source>
</evidence>
<feature type="domain" description="Carboxylesterase type B" evidence="8">
    <location>
        <begin position="28"/>
        <end position="566"/>
    </location>
</feature>
<keyword evidence="3" id="KW-0378">Hydrolase</keyword>
<proteinExistence type="inferred from homology"/>
<evidence type="ECO:0000256" key="3">
    <source>
        <dbReference type="ARBA" id="ARBA00022801"/>
    </source>
</evidence>
<dbReference type="InterPro" id="IPR000997">
    <property type="entry name" value="Cholinesterase"/>
</dbReference>
<dbReference type="SUPFAM" id="SSF53474">
    <property type="entry name" value="alpha/beta-Hydrolases"/>
    <property type="match status" value="1"/>
</dbReference>
<feature type="signal peptide" evidence="7">
    <location>
        <begin position="1"/>
        <end position="23"/>
    </location>
</feature>
<dbReference type="GO" id="GO:0003990">
    <property type="term" value="F:acetylcholinesterase activity"/>
    <property type="evidence" value="ECO:0007669"/>
    <property type="project" value="UniProtKB-EC"/>
</dbReference>
<comment type="catalytic activity">
    <reaction evidence="6">
        <text>acetylcholine + H2O = choline + acetate + H(+)</text>
        <dbReference type="Rhea" id="RHEA:17561"/>
        <dbReference type="ChEBI" id="CHEBI:15354"/>
        <dbReference type="ChEBI" id="CHEBI:15355"/>
        <dbReference type="ChEBI" id="CHEBI:15377"/>
        <dbReference type="ChEBI" id="CHEBI:15378"/>
        <dbReference type="ChEBI" id="CHEBI:30089"/>
        <dbReference type="EC" id="3.1.1.7"/>
    </reaction>
</comment>
<evidence type="ECO:0000256" key="1">
    <source>
        <dbReference type="ARBA" id="ARBA00005964"/>
    </source>
</evidence>
<accession>A0AAQ4DUA3</accession>
<evidence type="ECO:0000259" key="8">
    <source>
        <dbReference type="Pfam" id="PF00135"/>
    </source>
</evidence>
<evidence type="ECO:0000313" key="9">
    <source>
        <dbReference type="EMBL" id="KAK8766043.1"/>
    </source>
</evidence>
<feature type="chain" id="PRO_5043003225" description="Carboxylesterase type B domain-containing protein" evidence="7">
    <location>
        <begin position="24"/>
        <end position="639"/>
    </location>
</feature>
<keyword evidence="2" id="KW-0719">Serine esterase</keyword>
<comment type="similarity">
    <text evidence="1">Belongs to the type-B carboxylesterase/lipase family.</text>
</comment>
<dbReference type="InterPro" id="IPR050654">
    <property type="entry name" value="AChE-related_enzymes"/>
</dbReference>
<evidence type="ECO:0000256" key="7">
    <source>
        <dbReference type="SAM" id="SignalP"/>
    </source>
</evidence>
<comment type="caution">
    <text evidence="9">The sequence shown here is derived from an EMBL/GenBank/DDBJ whole genome shotgun (WGS) entry which is preliminary data.</text>
</comment>
<evidence type="ECO:0000256" key="5">
    <source>
        <dbReference type="ARBA" id="ARBA00023180"/>
    </source>
</evidence>
<dbReference type="InterPro" id="IPR029058">
    <property type="entry name" value="AB_hydrolase_fold"/>
</dbReference>
<reference evidence="9 10" key="1">
    <citation type="journal article" date="2023" name="Arcadia Sci">
        <title>De novo assembly of a long-read Amblyomma americanum tick genome.</title>
        <authorList>
            <person name="Chou S."/>
            <person name="Poskanzer K.E."/>
            <person name="Rollins M."/>
            <person name="Thuy-Boun P.S."/>
        </authorList>
    </citation>
    <scope>NUCLEOTIDE SEQUENCE [LARGE SCALE GENOMIC DNA]</scope>
    <source>
        <strain evidence="9">F_SG_1</strain>
        <tissue evidence="9">Salivary glands</tissue>
    </source>
</reference>
<evidence type="ECO:0000256" key="6">
    <source>
        <dbReference type="ARBA" id="ARBA00048484"/>
    </source>
</evidence>
<gene>
    <name evidence="9" type="ORF">V5799_007176</name>
</gene>
<dbReference type="AlphaFoldDB" id="A0AAQ4DUA3"/>